<keyword evidence="7" id="KW-0131">Cell cycle</keyword>
<dbReference type="GO" id="GO:0016887">
    <property type="term" value="F:ATP hydrolysis activity"/>
    <property type="evidence" value="ECO:0007669"/>
    <property type="project" value="InterPro"/>
</dbReference>
<organism evidence="7 8">
    <name type="scientific">Dichanthelium oligosanthes</name>
    <dbReference type="NCBI Taxonomy" id="888268"/>
    <lineage>
        <taxon>Eukaryota</taxon>
        <taxon>Viridiplantae</taxon>
        <taxon>Streptophyta</taxon>
        <taxon>Embryophyta</taxon>
        <taxon>Tracheophyta</taxon>
        <taxon>Spermatophyta</taxon>
        <taxon>Magnoliopsida</taxon>
        <taxon>Liliopsida</taxon>
        <taxon>Poales</taxon>
        <taxon>Poaceae</taxon>
        <taxon>PACMAD clade</taxon>
        <taxon>Panicoideae</taxon>
        <taxon>Panicodae</taxon>
        <taxon>Paniceae</taxon>
        <taxon>Dichantheliinae</taxon>
        <taxon>Dichanthelium</taxon>
    </lineage>
</organism>
<dbReference type="AlphaFoldDB" id="A0A1E5VZ19"/>
<dbReference type="GO" id="GO:0051301">
    <property type="term" value="P:cell division"/>
    <property type="evidence" value="ECO:0007669"/>
    <property type="project" value="UniProtKB-KW"/>
</dbReference>
<dbReference type="STRING" id="888268.A0A1E5VZ19"/>
<feature type="domain" description="AAA ATPase AAA+ lid" evidence="6">
    <location>
        <begin position="194"/>
        <end position="228"/>
    </location>
</feature>
<dbReference type="GO" id="GO:0005524">
    <property type="term" value="F:ATP binding"/>
    <property type="evidence" value="ECO:0007669"/>
    <property type="project" value="UniProtKB-KW"/>
</dbReference>
<keyword evidence="7" id="KW-0132">Cell division</keyword>
<accession>A0A1E5VZ19</accession>
<evidence type="ECO:0000313" key="7">
    <source>
        <dbReference type="EMBL" id="OEL30358.1"/>
    </source>
</evidence>
<feature type="non-terminal residue" evidence="7">
    <location>
        <position position="1"/>
    </location>
</feature>
<dbReference type="FunFam" id="1.10.8.60:FF:000106">
    <property type="entry name" value="Cell division control protein 48 homolog B"/>
    <property type="match status" value="1"/>
</dbReference>
<dbReference type="PROSITE" id="PS00674">
    <property type="entry name" value="AAA"/>
    <property type="match status" value="1"/>
</dbReference>
<dbReference type="Gene3D" id="3.40.50.300">
    <property type="entry name" value="P-loop containing nucleotide triphosphate hydrolases"/>
    <property type="match status" value="3"/>
</dbReference>
<name>A0A1E5VZ19_9POAL</name>
<evidence type="ECO:0000256" key="3">
    <source>
        <dbReference type="ARBA" id="ARBA00022840"/>
    </source>
</evidence>
<dbReference type="FunFam" id="1.10.8.60:FF:000038">
    <property type="entry name" value="spermatogenesis-associated protein 5-like protein 1"/>
    <property type="match status" value="1"/>
</dbReference>
<proteinExistence type="inferred from homology"/>
<feature type="domain" description="ATPase AAA-type core" evidence="5">
    <location>
        <begin position="318"/>
        <end position="424"/>
    </location>
</feature>
<dbReference type="InterPro" id="IPR050168">
    <property type="entry name" value="AAA_ATPase_domain"/>
</dbReference>
<dbReference type="PANTHER" id="PTHR23077">
    <property type="entry name" value="AAA-FAMILY ATPASE"/>
    <property type="match status" value="1"/>
</dbReference>
<protein>
    <submittedName>
        <fullName evidence="7">Cell division control protein 48-like protein B</fullName>
    </submittedName>
</protein>
<dbReference type="Proteomes" id="UP000095767">
    <property type="component" value="Unassembled WGS sequence"/>
</dbReference>
<evidence type="ECO:0000313" key="8">
    <source>
        <dbReference type="Proteomes" id="UP000095767"/>
    </source>
</evidence>
<feature type="domain" description="ATPase AAA-type core" evidence="5">
    <location>
        <begin position="114"/>
        <end position="170"/>
    </location>
</feature>
<comment type="similarity">
    <text evidence="1 4">Belongs to the AAA ATPase family.</text>
</comment>
<evidence type="ECO:0000259" key="6">
    <source>
        <dbReference type="Pfam" id="PF17862"/>
    </source>
</evidence>
<dbReference type="SUPFAM" id="SSF52540">
    <property type="entry name" value="P-loop containing nucleoside triphosphate hydrolases"/>
    <property type="match status" value="2"/>
</dbReference>
<dbReference type="Pfam" id="PF17862">
    <property type="entry name" value="AAA_lid_3"/>
    <property type="match status" value="2"/>
</dbReference>
<evidence type="ECO:0000256" key="2">
    <source>
        <dbReference type="ARBA" id="ARBA00022741"/>
    </source>
</evidence>
<comment type="caution">
    <text evidence="7">The sequence shown here is derived from an EMBL/GenBank/DDBJ whole genome shotgun (WGS) entry which is preliminary data.</text>
</comment>
<keyword evidence="8" id="KW-1185">Reference proteome</keyword>
<keyword evidence="2 4" id="KW-0547">Nucleotide-binding</keyword>
<dbReference type="InterPro" id="IPR027417">
    <property type="entry name" value="P-loop_NTPase"/>
</dbReference>
<dbReference type="InterPro" id="IPR003959">
    <property type="entry name" value="ATPase_AAA_core"/>
</dbReference>
<evidence type="ECO:0000256" key="1">
    <source>
        <dbReference type="ARBA" id="ARBA00006914"/>
    </source>
</evidence>
<reference evidence="7 8" key="1">
    <citation type="submission" date="2016-09" db="EMBL/GenBank/DDBJ databases">
        <title>The draft genome of Dichanthelium oligosanthes: A C3 panicoid grass species.</title>
        <authorList>
            <person name="Studer A.J."/>
            <person name="Schnable J.C."/>
            <person name="Brutnell T.P."/>
        </authorList>
    </citation>
    <scope>NUCLEOTIDE SEQUENCE [LARGE SCALE GENOMIC DNA]</scope>
    <source>
        <strain evidence="8">cv. Kellogg 1175</strain>
        <tissue evidence="7">Leaf</tissue>
    </source>
</reference>
<sequence length="523" mass="58167">LGEDLSASLKQSSHCNAARSSWRSYLTKAIADEYSKAAILDPLSRRHQDVLYLPFLDVVRGYGKMLNLTELVLVETLVSNSPLEKDSCHLYLQMTSLVRAIVRECNAHLITIRREHEARIVGQLLTLMDGHKKSSKTLPHIAVVASTNRVDAVDQALRRSERFNSEVEVTVPTVEERLQILKLYAKNLHLDEKVDLQIIAASCNGYVGADLEALCREAAKFAYHRMLDGGENVLTLMMEDWESARSIVGPSITRGVTKEISIVSWDDIGGLKDLKKELQKAVEWPIKRADAHVRLGIQPIKIHSSMPTRFFRINSYHSGAELYSKYVGEGEALLRRTFQKARLASPSIIFFDEADAIAPKRTGPGGNSSGSVTVGERLLSTLLTEMDGLELATGIIVLAATNRPNAIDAALMRPGRFDKVLYVPPPDVEGRYEILRIHTRKMKLAEDVDLWKMAECTKLFTGADLEGLCREAGMAALREDLSASSIHNKHFQAARSSLRPSLTKAVVDEYSNADINDPSTRKH</sequence>
<gene>
    <name evidence="7" type="ORF">BAE44_0008618</name>
</gene>
<dbReference type="InterPro" id="IPR041569">
    <property type="entry name" value="AAA_lid_3"/>
</dbReference>
<dbReference type="PANTHER" id="PTHR23077:SF117">
    <property type="entry name" value="AAA+ ATPASE DOMAIN-CONTAINING PROTEIN"/>
    <property type="match status" value="1"/>
</dbReference>
<dbReference type="Pfam" id="PF00004">
    <property type="entry name" value="AAA"/>
    <property type="match status" value="2"/>
</dbReference>
<keyword evidence="3 4" id="KW-0067">ATP-binding</keyword>
<dbReference type="Gene3D" id="1.10.8.60">
    <property type="match status" value="2"/>
</dbReference>
<dbReference type="OrthoDB" id="5421at2759"/>
<feature type="domain" description="AAA ATPase AAA+ lid" evidence="6">
    <location>
        <begin position="447"/>
        <end position="492"/>
    </location>
</feature>
<evidence type="ECO:0000259" key="5">
    <source>
        <dbReference type="Pfam" id="PF00004"/>
    </source>
</evidence>
<evidence type="ECO:0000256" key="4">
    <source>
        <dbReference type="RuleBase" id="RU003651"/>
    </source>
</evidence>
<dbReference type="InterPro" id="IPR003960">
    <property type="entry name" value="ATPase_AAA_CS"/>
</dbReference>
<dbReference type="EMBL" id="LWDX02025834">
    <property type="protein sequence ID" value="OEL30358.1"/>
    <property type="molecule type" value="Genomic_DNA"/>
</dbReference>